<feature type="compositionally biased region" description="Basic and acidic residues" evidence="6">
    <location>
        <begin position="1"/>
        <end position="20"/>
    </location>
</feature>
<dbReference type="GO" id="GO:0009350">
    <property type="term" value="C:ethanolamine ammonia-lyase complex"/>
    <property type="evidence" value="ECO:0007669"/>
    <property type="project" value="UniProtKB-UniRule"/>
</dbReference>
<dbReference type="AlphaFoldDB" id="A0A4U0ZFH4"/>
<comment type="caution">
    <text evidence="7">The sequence shown here is derived from an EMBL/GenBank/DDBJ whole genome shotgun (WGS) entry which is preliminary data.</text>
</comment>
<dbReference type="HAMAP" id="MF_00601">
    <property type="entry name" value="EutC"/>
    <property type="match status" value="1"/>
</dbReference>
<dbReference type="GO" id="GO:0046336">
    <property type="term" value="P:ethanolamine catabolic process"/>
    <property type="evidence" value="ECO:0007669"/>
    <property type="project" value="UniProtKB-UniRule"/>
</dbReference>
<evidence type="ECO:0000313" key="7">
    <source>
        <dbReference type="EMBL" id="TKB00732.1"/>
    </source>
</evidence>
<dbReference type="GO" id="GO:0008851">
    <property type="term" value="F:ethanolamine ammonia-lyase activity"/>
    <property type="evidence" value="ECO:0007669"/>
    <property type="project" value="UniProtKB-UniRule"/>
</dbReference>
<evidence type="ECO:0000256" key="2">
    <source>
        <dbReference type="ARBA" id="ARBA00023239"/>
    </source>
</evidence>
<evidence type="ECO:0000256" key="5">
    <source>
        <dbReference type="HAMAP-Rule" id="MF_00601"/>
    </source>
</evidence>
<feature type="binding site" evidence="5">
    <location>
        <position position="182"/>
    </location>
    <ligand>
        <name>adenosylcob(III)alamin</name>
        <dbReference type="ChEBI" id="CHEBI:18408"/>
    </ligand>
</feature>
<evidence type="ECO:0000256" key="4">
    <source>
        <dbReference type="ARBA" id="ARBA00024446"/>
    </source>
</evidence>
<evidence type="ECO:0000313" key="8">
    <source>
        <dbReference type="Proteomes" id="UP000305471"/>
    </source>
</evidence>
<keyword evidence="1 5" id="KW-0846">Cobalamin</keyword>
<gene>
    <name evidence="5" type="primary">eutC</name>
    <name evidence="7" type="ORF">E5672_18880</name>
</gene>
<dbReference type="GO" id="GO:0031419">
    <property type="term" value="F:cobalamin binding"/>
    <property type="evidence" value="ECO:0007669"/>
    <property type="project" value="UniProtKB-UniRule"/>
</dbReference>
<comment type="function">
    <text evidence="5">Catalyzes the deamination of various vicinal amino-alcohols to oxo compounds. Allows this organism to utilize ethanolamine as the sole source of nitrogen and carbon in the presence of external vitamin B12.</text>
</comment>
<accession>A0A4U0ZFH4</accession>
<name>A0A4U0ZFH4_9ALTE</name>
<dbReference type="Pfam" id="PF05985">
    <property type="entry name" value="EutC"/>
    <property type="match status" value="1"/>
</dbReference>
<dbReference type="GO" id="GO:0031471">
    <property type="term" value="C:ethanolamine degradation polyhedral organelle"/>
    <property type="evidence" value="ECO:0007669"/>
    <property type="project" value="UniProtKB-UniRule"/>
</dbReference>
<comment type="similarity">
    <text evidence="5">Belongs to the EutC family.</text>
</comment>
<dbReference type="OrthoDB" id="114248at2"/>
<dbReference type="Proteomes" id="UP000305471">
    <property type="component" value="Unassembled WGS sequence"/>
</dbReference>
<dbReference type="PANTHER" id="PTHR39330">
    <property type="entry name" value="ETHANOLAMINE AMMONIA-LYASE LIGHT CHAIN"/>
    <property type="match status" value="1"/>
</dbReference>
<dbReference type="InterPro" id="IPR042255">
    <property type="entry name" value="EutC_N"/>
</dbReference>
<dbReference type="NCBIfam" id="NF003971">
    <property type="entry name" value="PRK05465.1"/>
    <property type="match status" value="1"/>
</dbReference>
<dbReference type="PIRSF" id="PIRSF018982">
    <property type="entry name" value="EutC"/>
    <property type="match status" value="1"/>
</dbReference>
<comment type="catalytic activity">
    <reaction evidence="5">
        <text>ethanolamine = acetaldehyde + NH4(+)</text>
        <dbReference type="Rhea" id="RHEA:15313"/>
        <dbReference type="ChEBI" id="CHEBI:15343"/>
        <dbReference type="ChEBI" id="CHEBI:28938"/>
        <dbReference type="ChEBI" id="CHEBI:57603"/>
        <dbReference type="EC" id="4.3.1.7"/>
    </reaction>
</comment>
<dbReference type="GO" id="GO:0006520">
    <property type="term" value="P:amino acid metabolic process"/>
    <property type="evidence" value="ECO:0007669"/>
    <property type="project" value="InterPro"/>
</dbReference>
<keyword evidence="8" id="KW-1185">Reference proteome</keyword>
<proteinExistence type="inferred from homology"/>
<comment type="subunit">
    <text evidence="5">The basic unit is a heterodimer which dimerizes to form tetramers. The heterotetramers trimerize; 6 large subunits form a core ring with 6 small subunits projecting outwards.</text>
</comment>
<protein>
    <recommendedName>
        <fullName evidence="5">Ethanolamine ammonia-lyase small subunit</fullName>
        <shortName evidence="5">EAL small subunit</shortName>
        <ecNumber evidence="5">4.3.1.7</ecNumber>
    </recommendedName>
</protein>
<feature type="region of interest" description="Disordered" evidence="6">
    <location>
        <begin position="1"/>
        <end position="23"/>
    </location>
</feature>
<evidence type="ECO:0000256" key="1">
    <source>
        <dbReference type="ARBA" id="ARBA00022628"/>
    </source>
</evidence>
<feature type="binding site" evidence="5">
    <location>
        <position position="232"/>
    </location>
    <ligand>
        <name>adenosylcob(III)alamin</name>
        <dbReference type="ChEBI" id="CHEBI:18408"/>
    </ligand>
</feature>
<keyword evidence="2 5" id="KW-0456">Lyase</keyword>
<dbReference type="EC" id="4.3.1.7" evidence="5"/>
<dbReference type="EMBL" id="SWCO01000012">
    <property type="protein sequence ID" value="TKB00732.1"/>
    <property type="molecule type" value="Genomic_DNA"/>
</dbReference>
<evidence type="ECO:0000256" key="3">
    <source>
        <dbReference type="ARBA" id="ARBA00023285"/>
    </source>
</evidence>
<reference evidence="7 8" key="1">
    <citation type="submission" date="2019-04" db="EMBL/GenBank/DDBJ databases">
        <title>Alteromonas portus sp. nov., an alginate lyase-excreting marine bacterium.</title>
        <authorList>
            <person name="Huang H."/>
            <person name="Mo K."/>
            <person name="Bao S."/>
        </authorList>
    </citation>
    <scope>NUCLEOTIDE SEQUENCE [LARGE SCALE GENOMIC DNA]</scope>
    <source>
        <strain evidence="7 8">HB161718</strain>
    </source>
</reference>
<feature type="binding site" evidence="5">
    <location>
        <position position="203"/>
    </location>
    <ligand>
        <name>adenosylcob(III)alamin</name>
        <dbReference type="ChEBI" id="CHEBI:18408"/>
    </ligand>
</feature>
<comment type="subcellular location">
    <subcellularLocation>
        <location evidence="5">Bacterial microcompartment</location>
    </subcellularLocation>
</comment>
<organism evidence="7 8">
    <name type="scientific">Alteromonas portus</name>
    <dbReference type="NCBI Taxonomy" id="2565549"/>
    <lineage>
        <taxon>Bacteria</taxon>
        <taxon>Pseudomonadati</taxon>
        <taxon>Pseudomonadota</taxon>
        <taxon>Gammaproteobacteria</taxon>
        <taxon>Alteromonadales</taxon>
        <taxon>Alteromonadaceae</taxon>
        <taxon>Alteromonas/Salinimonas group</taxon>
        <taxon>Alteromonas</taxon>
    </lineage>
</organism>
<dbReference type="PANTHER" id="PTHR39330:SF1">
    <property type="entry name" value="ETHANOLAMINE AMMONIA-LYASE SMALL SUBUNIT"/>
    <property type="match status" value="1"/>
</dbReference>
<comment type="cofactor">
    <cofactor evidence="5">
        <name>adenosylcob(III)alamin</name>
        <dbReference type="ChEBI" id="CHEBI:18408"/>
    </cofactor>
    <text evidence="5">Binds between the large and small subunits.</text>
</comment>
<dbReference type="InterPro" id="IPR042251">
    <property type="entry name" value="EutC_C"/>
</dbReference>
<keyword evidence="3 5" id="KW-0170">Cobalt</keyword>
<comment type="pathway">
    <text evidence="5">Amine and polyamine degradation; ethanolamine degradation.</text>
</comment>
<dbReference type="InterPro" id="IPR009246">
    <property type="entry name" value="EutC"/>
</dbReference>
<dbReference type="RefSeq" id="WP_136783741.1">
    <property type="nucleotide sequence ID" value="NZ_SWCO01000012.1"/>
</dbReference>
<dbReference type="Gene3D" id="3.40.50.11240">
    <property type="entry name" value="Ethanolamine ammonia-lyase light chain (EutC)"/>
    <property type="match status" value="1"/>
</dbReference>
<sequence>MKKNGGKESLDKRDEDKVTHENPWQKLKTFTSARIALGRAGTSIPTKQMLSFQLDHARAIDAVHSALDIPTLLTNFRDSTIISRRISGKPMAVNSRALDRFDYLQRPDKGRQLSESSWETLRNFCSETETTFDLVIVVADGLSATAVRRHAQPVIEGLLTLLSEDEVSWSVAPIIVVSQGRVAVGDDVAECLNASLVVTLLGERPGLSSPDSMGMYLTWGAQRGARDSSRNCISNIRPQGLNYPEACQKAFYLMREARRRKLTGVNLKDRSSTLDSDVTLNHSNGSSFLVAAPNYTQEK</sequence>
<evidence type="ECO:0000256" key="6">
    <source>
        <dbReference type="SAM" id="MobiDB-lite"/>
    </source>
</evidence>
<keyword evidence="4 5" id="KW-1283">Bacterial microcompartment</keyword>
<dbReference type="Gene3D" id="1.10.30.40">
    <property type="entry name" value="Ethanolamine ammonia-lyase light chain (EutC), N-terminal domain"/>
    <property type="match status" value="1"/>
</dbReference>
<dbReference type="UniPathway" id="UPA00560"/>